<evidence type="ECO:0000256" key="1">
    <source>
        <dbReference type="SAM" id="MobiDB-lite"/>
    </source>
</evidence>
<evidence type="ECO:0000313" key="2">
    <source>
        <dbReference type="EMBL" id="EXB56843.1"/>
    </source>
</evidence>
<feature type="compositionally biased region" description="Basic and acidic residues" evidence="1">
    <location>
        <begin position="503"/>
        <end position="519"/>
    </location>
</feature>
<dbReference type="InterPro" id="IPR055296">
    <property type="entry name" value="SRL2-like"/>
</dbReference>
<name>W9RJJ9_9ROSA</name>
<organism evidence="2 3">
    <name type="scientific">Morus notabilis</name>
    <dbReference type="NCBI Taxonomy" id="981085"/>
    <lineage>
        <taxon>Eukaryota</taxon>
        <taxon>Viridiplantae</taxon>
        <taxon>Streptophyta</taxon>
        <taxon>Embryophyta</taxon>
        <taxon>Tracheophyta</taxon>
        <taxon>Spermatophyta</taxon>
        <taxon>Magnoliopsida</taxon>
        <taxon>eudicotyledons</taxon>
        <taxon>Gunneridae</taxon>
        <taxon>Pentapetalae</taxon>
        <taxon>rosids</taxon>
        <taxon>fabids</taxon>
        <taxon>Rosales</taxon>
        <taxon>Moraceae</taxon>
        <taxon>Moreae</taxon>
        <taxon>Morus</taxon>
    </lineage>
</organism>
<reference evidence="3" key="1">
    <citation type="submission" date="2013-01" db="EMBL/GenBank/DDBJ databases">
        <title>Draft Genome Sequence of a Mulberry Tree, Morus notabilis C.K. Schneid.</title>
        <authorList>
            <person name="He N."/>
            <person name="Zhao S."/>
        </authorList>
    </citation>
    <scope>NUCLEOTIDE SEQUENCE</scope>
</reference>
<dbReference type="Pfam" id="PF21052">
    <property type="entry name" value="EFR3_ARM"/>
    <property type="match status" value="1"/>
</dbReference>
<feature type="region of interest" description="Disordered" evidence="1">
    <location>
        <begin position="503"/>
        <end position="532"/>
    </location>
</feature>
<proteinExistence type="predicted"/>
<evidence type="ECO:0000313" key="3">
    <source>
        <dbReference type="Proteomes" id="UP000030645"/>
    </source>
</evidence>
<keyword evidence="3" id="KW-1185">Reference proteome</keyword>
<accession>W9RJJ9</accession>
<dbReference type="Proteomes" id="UP000030645">
    <property type="component" value="Unassembled WGS sequence"/>
</dbReference>
<dbReference type="PANTHER" id="PTHR46087">
    <property type="entry name" value="PUTATIVE, EXPRESSED-RELATED"/>
    <property type="match status" value="1"/>
</dbReference>
<evidence type="ECO:0008006" key="4">
    <source>
        <dbReference type="Google" id="ProtNLM"/>
    </source>
</evidence>
<dbReference type="InterPro" id="IPR016024">
    <property type="entry name" value="ARM-type_fold"/>
</dbReference>
<gene>
    <name evidence="2" type="ORF">L484_003597</name>
</gene>
<protein>
    <recommendedName>
        <fullName evidence="4">Protein EFR3-like protein</fullName>
    </recommendedName>
</protein>
<dbReference type="SUPFAM" id="SSF48371">
    <property type="entry name" value="ARM repeat"/>
    <property type="match status" value="1"/>
</dbReference>
<dbReference type="AlphaFoldDB" id="W9RJJ9"/>
<sequence length="570" mass="64479">MGVISRKIFPACGSMCVCCPALRSSSRKPVKRYKKLLAEIFPKSLDGPPSERKIVKLCEYASRNPVRIPKIAKYLEERCYKELRCEHIKFINIVTDTYSKLLCLCKEQMAYFAVSLLNVINELLDNSKKDAVRILGCQTLTRFIYSQIVHVILDNYEPDTHGEEDDERAESRRNWVDEVVRSEGRIGAIVGSDTSPCNIIRARPEIKDPSLLSREEIETPKVWAQICIQRMVELSKESTTMRRVLDPMFVYFDSGRHWVSGQGLAMVVLSDMSYFMENSANQQLILTYVIRHLDHKNISHDPELKSYAVQVATALARQIRSGAMLAEIGFVSDLCRHLRKSLQATLQPVGEQESNLNVMLQNSIEDCLLEIAKKIGNAQPLFDLMAITLEKLPSGTVARSTIGSLILLAHSISLALVSSRTQQVFPESLLVQLLKVMLHPDIEVRLGAHQIFSILLVPSSNRPRHEVASLRSGFLYQSRRWHSSTASAFASITARLEKLRREKDGAKADKHGNNIREDSEERDSVDEVCKQGRGRKNSPNFYKISSIIDRKASSIGFNEAVSNYLFFMKS</sequence>
<dbReference type="eggNOG" id="KOG1877">
    <property type="taxonomic scope" value="Eukaryota"/>
</dbReference>
<dbReference type="STRING" id="981085.W9RJJ9"/>
<dbReference type="EMBL" id="KE344316">
    <property type="protein sequence ID" value="EXB56843.1"/>
    <property type="molecule type" value="Genomic_DNA"/>
</dbReference>
<dbReference type="InterPro" id="IPR049152">
    <property type="entry name" value="EFR3-like_ARM"/>
</dbReference>
<dbReference type="PANTHER" id="PTHR46087:SF11">
    <property type="entry name" value="PROTEIN SEMI-ROLLED LEAF 2"/>
    <property type="match status" value="1"/>
</dbReference>